<name>A0A9P8M2U4_9HYPO</name>
<evidence type="ECO:0000256" key="1">
    <source>
        <dbReference type="SAM" id="MobiDB-lite"/>
    </source>
</evidence>
<dbReference type="Proteomes" id="UP000764110">
    <property type="component" value="Unassembled WGS sequence"/>
</dbReference>
<feature type="region of interest" description="Disordered" evidence="1">
    <location>
        <begin position="17"/>
        <end position="62"/>
    </location>
</feature>
<evidence type="ECO:0000313" key="3">
    <source>
        <dbReference type="Proteomes" id="UP000764110"/>
    </source>
</evidence>
<evidence type="ECO:0000313" key="2">
    <source>
        <dbReference type="EMBL" id="KAH0592717.1"/>
    </source>
</evidence>
<gene>
    <name evidence="2" type="ORF">MHUMG1_09541</name>
</gene>
<organism evidence="2 3">
    <name type="scientific">Metarhizium humberi</name>
    <dbReference type="NCBI Taxonomy" id="2596975"/>
    <lineage>
        <taxon>Eukaryota</taxon>
        <taxon>Fungi</taxon>
        <taxon>Dikarya</taxon>
        <taxon>Ascomycota</taxon>
        <taxon>Pezizomycotina</taxon>
        <taxon>Sordariomycetes</taxon>
        <taxon>Hypocreomycetidae</taxon>
        <taxon>Hypocreales</taxon>
        <taxon>Clavicipitaceae</taxon>
        <taxon>Metarhizium</taxon>
    </lineage>
</organism>
<keyword evidence="3" id="KW-1185">Reference proteome</keyword>
<comment type="caution">
    <text evidence="2">The sequence shown here is derived from an EMBL/GenBank/DDBJ whole genome shotgun (WGS) entry which is preliminary data.</text>
</comment>
<sequence>MNHGLSISSCHPRLAGFRLATPSHSPPHTRKTTPRRQHHEKRPNDHNHDEKGPVAGDPRRHAASAAATAAAATAAAATPRRATLAAVAERASARAAARRPVQEVGARDLARIRICERAVHLAAVAIARRHAPPPARRVEQDQAALHAARRALSRGARGAVAAIATRLSIREARADARSADVAAARYLALRRATPVVGGIAHGAVDEPARCWIAALTVGAAALFASAVALLAGLDDAVATHAARNRRHVLVARQARRADEVALHGRADGCDGARRKVRHAGRRRRVHDEPPIGVATALAERAAPLRGARVAVCRAVVDGPKVVTEFVCQDLPLGPRPDHDIGSWCSPRAATRSVAYRSNPRDADGLARLACTKQRPDGVAVHPDAASPVGEALESTRDVDLAAAAQHVFAKLVRRVELARVGAVRGNSEECNLPRGRAIGRRSKQSSEIQTIQAAALASHQGLVARGQIQVNLIKVEFGNGACRVPLLPLPEFMAVVWTLCGFSPCHQVRAPVFHRHVRLPVGSCSSVGRVCHDMIFDAVNAECAFAQLLPVPDDERHPCPSRRRQCLRLSTPFLLQQRCAAKRQVAACRYSIYRLYGSVRVKMAYNHWV</sequence>
<dbReference type="AlphaFoldDB" id="A0A9P8M2U4"/>
<proteinExistence type="predicted"/>
<dbReference type="EMBL" id="JACEFI010000027">
    <property type="protein sequence ID" value="KAH0592717.1"/>
    <property type="molecule type" value="Genomic_DNA"/>
</dbReference>
<reference evidence="2 3" key="1">
    <citation type="submission" date="2020-07" db="EMBL/GenBank/DDBJ databases">
        <title>Metarhizium humberi genome.</title>
        <authorList>
            <person name="Lysoe E."/>
        </authorList>
    </citation>
    <scope>NUCLEOTIDE SEQUENCE [LARGE SCALE GENOMIC DNA]</scope>
    <source>
        <strain evidence="2 3">ESALQ1638</strain>
    </source>
</reference>
<feature type="compositionally biased region" description="Basic and acidic residues" evidence="1">
    <location>
        <begin position="42"/>
        <end position="60"/>
    </location>
</feature>
<accession>A0A9P8M2U4</accession>
<feature type="compositionally biased region" description="Basic residues" evidence="1">
    <location>
        <begin position="27"/>
        <end position="41"/>
    </location>
</feature>
<protein>
    <submittedName>
        <fullName evidence="2">Uncharacterized protein</fullName>
    </submittedName>
</protein>